<dbReference type="AlphaFoldDB" id="A0A938X659"/>
<dbReference type="RefSeq" id="WP_204445851.1">
    <property type="nucleotide sequence ID" value="NZ_JACJKY010000007.1"/>
</dbReference>
<feature type="transmembrane region" description="Helical" evidence="1">
    <location>
        <begin position="12"/>
        <end position="34"/>
    </location>
</feature>
<feature type="transmembrane region" description="Helical" evidence="1">
    <location>
        <begin position="185"/>
        <end position="203"/>
    </location>
</feature>
<gene>
    <name evidence="2" type="ORF">H6A12_05935</name>
</gene>
<organism evidence="2 3">
    <name type="scientific">Merdimmobilis hominis</name>
    <dbReference type="NCBI Taxonomy" id="2897707"/>
    <lineage>
        <taxon>Bacteria</taxon>
        <taxon>Bacillati</taxon>
        <taxon>Bacillota</taxon>
        <taxon>Clostridia</taxon>
        <taxon>Eubacteriales</taxon>
        <taxon>Oscillospiraceae</taxon>
        <taxon>Merdimmobilis</taxon>
    </lineage>
</organism>
<dbReference type="InterPro" id="IPR005325">
    <property type="entry name" value="DUF308_memb"/>
</dbReference>
<dbReference type="Proteomes" id="UP000774750">
    <property type="component" value="Unassembled WGS sequence"/>
</dbReference>
<accession>A0A938X659</accession>
<feature type="transmembrane region" description="Helical" evidence="1">
    <location>
        <begin position="40"/>
        <end position="60"/>
    </location>
</feature>
<dbReference type="EMBL" id="JACJKY010000007">
    <property type="protein sequence ID" value="MBM6920693.1"/>
    <property type="molecule type" value="Genomic_DNA"/>
</dbReference>
<keyword evidence="3" id="KW-1185">Reference proteome</keyword>
<name>A0A938X659_9FIRM</name>
<evidence type="ECO:0000313" key="2">
    <source>
        <dbReference type="EMBL" id="MBM6920693.1"/>
    </source>
</evidence>
<keyword evidence="1" id="KW-0472">Membrane</keyword>
<sequence length="447" mass="49940">MQPKKYNAKNINRLIIGVVSFGVGMALLIGKLLVFETAMILVAVLVLVSSLAKAVTAVVTKPRQWRLFFESLASMALGGAMLFFPILPQVIVPELFAVYLLLNGCVKLVDCVLVIRTKAENLLLSLVPCIAYFTFGGILAFSPLYYLKSVLVIIGIYAVLFGTTYILDFVRSIVPEPTKNKAKRYLRISLPIFLAAFLPHTVLTKLNRYLMIQQNSVDDFEDVTQKKIDGEPDIEIFIHVSSDGFCVIGHSDIAFEGELLAYGNYDESSSSPIATGDGVLIIAKKESYIPFCLEYNKTTIFSFGIRLDEEQKEAVRKRVQEIKSELVDWDPPKQAAQKAGKMEEAKQHNEFSSRLVEETGARLYKFSRGKFKKYFVLSTNCVLLVDSIICKAGTDILSLSGIISPGTLYEYLESQFLRKDSMVVTRHVYQLEHCSPSDTKDTPKTEA</sequence>
<evidence type="ECO:0000256" key="1">
    <source>
        <dbReference type="SAM" id="Phobius"/>
    </source>
</evidence>
<keyword evidence="1" id="KW-1133">Transmembrane helix</keyword>
<comment type="caution">
    <text evidence="2">The sequence shown here is derived from an EMBL/GenBank/DDBJ whole genome shotgun (WGS) entry which is preliminary data.</text>
</comment>
<dbReference type="Pfam" id="PF03729">
    <property type="entry name" value="DUF308"/>
    <property type="match status" value="1"/>
</dbReference>
<reference evidence="2" key="2">
    <citation type="journal article" date="2021" name="Sci. Rep.">
        <title>The distribution of antibiotic resistance genes in chicken gut microbiota commensals.</title>
        <authorList>
            <person name="Juricova H."/>
            <person name="Matiasovicova J."/>
            <person name="Kubasova T."/>
            <person name="Cejkova D."/>
            <person name="Rychlik I."/>
        </authorList>
    </citation>
    <scope>NUCLEOTIDE SEQUENCE</scope>
    <source>
        <strain evidence="2">An559</strain>
    </source>
</reference>
<evidence type="ECO:0000313" key="3">
    <source>
        <dbReference type="Proteomes" id="UP000774750"/>
    </source>
</evidence>
<proteinExistence type="predicted"/>
<feature type="transmembrane region" description="Helical" evidence="1">
    <location>
        <begin position="72"/>
        <end position="91"/>
    </location>
</feature>
<feature type="transmembrane region" description="Helical" evidence="1">
    <location>
        <begin position="122"/>
        <end position="144"/>
    </location>
</feature>
<feature type="transmembrane region" description="Helical" evidence="1">
    <location>
        <begin position="150"/>
        <end position="173"/>
    </location>
</feature>
<protein>
    <submittedName>
        <fullName evidence="2">DUF308 domain-containing protein</fullName>
    </submittedName>
</protein>
<keyword evidence="1" id="KW-0812">Transmembrane</keyword>
<reference evidence="2" key="1">
    <citation type="submission" date="2020-08" db="EMBL/GenBank/DDBJ databases">
        <authorList>
            <person name="Cejkova D."/>
            <person name="Kubasova T."/>
            <person name="Jahodarova E."/>
            <person name="Rychlik I."/>
        </authorList>
    </citation>
    <scope>NUCLEOTIDE SEQUENCE</scope>
    <source>
        <strain evidence="2">An559</strain>
    </source>
</reference>
<feature type="transmembrane region" description="Helical" evidence="1">
    <location>
        <begin position="97"/>
        <end position="115"/>
    </location>
</feature>